<evidence type="ECO:0000313" key="5">
    <source>
        <dbReference type="EMBL" id="OAV91768.1"/>
    </source>
</evidence>
<feature type="compositionally biased region" description="Polar residues" evidence="3">
    <location>
        <begin position="358"/>
        <end position="372"/>
    </location>
</feature>
<proteinExistence type="inferred from homology"/>
<dbReference type="EnsemblFungi" id="PTTG_03751-t43_2">
    <property type="protein sequence ID" value="PTTG_03751-t43_2-p1"/>
    <property type="gene ID" value="PTTG_03751"/>
</dbReference>
<reference evidence="5" key="2">
    <citation type="submission" date="2016-05" db="EMBL/GenBank/DDBJ databases">
        <title>Comparative analysis highlights variable genome content of wheat rusts and divergence of the mating loci.</title>
        <authorList>
            <person name="Cuomo C.A."/>
            <person name="Bakkeren G."/>
            <person name="Szabo L."/>
            <person name="Khalil H."/>
            <person name="Joly D."/>
            <person name="Goldberg J."/>
            <person name="Young S."/>
            <person name="Zeng Q."/>
            <person name="Fellers J."/>
        </authorList>
    </citation>
    <scope>NUCLEOTIDE SEQUENCE [LARGE SCALE GENOMIC DNA]</scope>
    <source>
        <strain evidence="5">1-1 BBBD Race 1</strain>
    </source>
</reference>
<dbReference type="InterPro" id="IPR036188">
    <property type="entry name" value="FAD/NAD-bd_sf"/>
</dbReference>
<dbReference type="EMBL" id="ADAS02000075">
    <property type="protein sequence ID" value="OAV91769.1"/>
    <property type="molecule type" value="Genomic_DNA"/>
</dbReference>
<dbReference type="Pfam" id="PF01593">
    <property type="entry name" value="Amino_oxidase"/>
    <property type="match status" value="1"/>
</dbReference>
<dbReference type="OrthoDB" id="5046242at2759"/>
<dbReference type="PANTHER" id="PTHR10742:SF386">
    <property type="entry name" value="LYSINE-SPECIFIC HISTONE DEMETHYLASE 1A"/>
    <property type="match status" value="1"/>
</dbReference>
<dbReference type="EnsemblFungi" id="PTTG_03751-t43_1">
    <property type="protein sequence ID" value="PTTG_03751-t43_1-p1"/>
    <property type="gene ID" value="PTTG_03751"/>
</dbReference>
<dbReference type="InterPro" id="IPR002937">
    <property type="entry name" value="Amino_oxidase"/>
</dbReference>
<evidence type="ECO:0000313" key="6">
    <source>
        <dbReference type="EnsemblFungi" id="PTTG_03751-t43_1-p1"/>
    </source>
</evidence>
<organism evidence="5">
    <name type="scientific">Puccinia triticina (isolate 1-1 / race 1 (BBBD))</name>
    <name type="common">Brown leaf rust fungus</name>
    <dbReference type="NCBI Taxonomy" id="630390"/>
    <lineage>
        <taxon>Eukaryota</taxon>
        <taxon>Fungi</taxon>
        <taxon>Dikarya</taxon>
        <taxon>Basidiomycota</taxon>
        <taxon>Pucciniomycotina</taxon>
        <taxon>Pucciniomycetes</taxon>
        <taxon>Pucciniales</taxon>
        <taxon>Pucciniaceae</taxon>
        <taxon>Puccinia</taxon>
    </lineage>
</organism>
<dbReference type="STRING" id="630390.A0A180GH67"/>
<dbReference type="SUPFAM" id="SSF54373">
    <property type="entry name" value="FAD-linked reductases, C-terminal domain"/>
    <property type="match status" value="1"/>
</dbReference>
<accession>A0A180GH67</accession>
<dbReference type="VEuPathDB" id="FungiDB:PTTG_03751"/>
<reference evidence="6 7" key="3">
    <citation type="journal article" date="2017" name="G3 (Bethesda)">
        <title>Comparative analysis highlights variable genome content of wheat rusts and divergence of the mating loci.</title>
        <authorList>
            <person name="Cuomo C.A."/>
            <person name="Bakkeren G."/>
            <person name="Khalil H.B."/>
            <person name="Panwar V."/>
            <person name="Joly D."/>
            <person name="Linning R."/>
            <person name="Sakthikumar S."/>
            <person name="Song X."/>
            <person name="Adiconis X."/>
            <person name="Fan L."/>
            <person name="Goldberg J.M."/>
            <person name="Levin J.Z."/>
            <person name="Young S."/>
            <person name="Zeng Q."/>
            <person name="Anikster Y."/>
            <person name="Bruce M."/>
            <person name="Wang M."/>
            <person name="Yin C."/>
            <person name="McCallum B."/>
            <person name="Szabo L.J."/>
            <person name="Hulbert S."/>
            <person name="Chen X."/>
            <person name="Fellers J.P."/>
        </authorList>
    </citation>
    <scope>NUCLEOTIDE SEQUENCE</scope>
    <source>
        <strain evidence="6">isolate 1-1 / race 1 (BBBD)</strain>
        <strain evidence="7">Isolate 1-1 / race 1 (BBBD)</strain>
    </source>
</reference>
<dbReference type="AlphaFoldDB" id="A0A180GH67"/>
<dbReference type="InterPro" id="IPR050281">
    <property type="entry name" value="Flavin_monoamine_oxidase"/>
</dbReference>
<dbReference type="Proteomes" id="UP000005240">
    <property type="component" value="Unassembled WGS sequence"/>
</dbReference>
<dbReference type="GO" id="GO:0003682">
    <property type="term" value="F:chromatin binding"/>
    <property type="evidence" value="ECO:0007669"/>
    <property type="project" value="TreeGrafter"/>
</dbReference>
<evidence type="ECO:0000256" key="3">
    <source>
        <dbReference type="SAM" id="MobiDB-lite"/>
    </source>
</evidence>
<dbReference type="GO" id="GO:0016491">
    <property type="term" value="F:oxidoreductase activity"/>
    <property type="evidence" value="ECO:0007669"/>
    <property type="project" value="UniProtKB-KW"/>
</dbReference>
<gene>
    <name evidence="5" type="ORF">PTTG_03751</name>
</gene>
<feature type="compositionally biased region" description="Polar residues" evidence="3">
    <location>
        <begin position="380"/>
        <end position="389"/>
    </location>
</feature>
<protein>
    <submittedName>
        <fullName evidence="6">Amino_oxidase domain-containing protein</fullName>
    </submittedName>
</protein>
<dbReference type="Gene3D" id="3.50.50.60">
    <property type="entry name" value="FAD/NAD(P)-binding domain"/>
    <property type="match status" value="1"/>
</dbReference>
<keyword evidence="2" id="KW-0560">Oxidoreductase</keyword>
<dbReference type="GO" id="GO:0006338">
    <property type="term" value="P:chromatin remodeling"/>
    <property type="evidence" value="ECO:0007669"/>
    <property type="project" value="TreeGrafter"/>
</dbReference>
<dbReference type="SUPFAM" id="SSF51905">
    <property type="entry name" value="FAD/NAD(P)-binding domain"/>
    <property type="match status" value="1"/>
</dbReference>
<evidence type="ECO:0000259" key="4">
    <source>
        <dbReference type="Pfam" id="PF01593"/>
    </source>
</evidence>
<keyword evidence="7" id="KW-1185">Reference proteome</keyword>
<reference evidence="5" key="1">
    <citation type="submission" date="2009-11" db="EMBL/GenBank/DDBJ databases">
        <authorList>
            <consortium name="The Broad Institute Genome Sequencing Platform"/>
            <person name="Ward D."/>
            <person name="Feldgarden M."/>
            <person name="Earl A."/>
            <person name="Young S.K."/>
            <person name="Zeng Q."/>
            <person name="Koehrsen M."/>
            <person name="Alvarado L."/>
            <person name="Berlin A."/>
            <person name="Bochicchio J."/>
            <person name="Borenstein D."/>
            <person name="Chapman S.B."/>
            <person name="Chen Z."/>
            <person name="Engels R."/>
            <person name="Freedman E."/>
            <person name="Gellesch M."/>
            <person name="Goldberg J."/>
            <person name="Griggs A."/>
            <person name="Gujja S."/>
            <person name="Heilman E."/>
            <person name="Heiman D."/>
            <person name="Hepburn T."/>
            <person name="Howarth C."/>
            <person name="Jen D."/>
            <person name="Larson L."/>
            <person name="Lewis B."/>
            <person name="Mehta T."/>
            <person name="Park D."/>
            <person name="Pearson M."/>
            <person name="Roberts A."/>
            <person name="Saif S."/>
            <person name="Shea T."/>
            <person name="Shenoy N."/>
            <person name="Sisk P."/>
            <person name="Stolte C."/>
            <person name="Sykes S."/>
            <person name="Thomson T."/>
            <person name="Walk T."/>
            <person name="White J."/>
            <person name="Yandava C."/>
            <person name="Izard J."/>
            <person name="Baranova O.V."/>
            <person name="Blanton J.M."/>
            <person name="Tanner A.C."/>
            <person name="Dewhirst F.E."/>
            <person name="Haas B."/>
            <person name="Nusbaum C."/>
            <person name="Birren B."/>
        </authorList>
    </citation>
    <scope>NUCLEOTIDE SEQUENCE [LARGE SCALE GENOMIC DNA]</scope>
    <source>
        <strain evidence="5">1-1 BBBD Race 1</strain>
    </source>
</reference>
<evidence type="ECO:0000256" key="1">
    <source>
        <dbReference type="ARBA" id="ARBA00005995"/>
    </source>
</evidence>
<feature type="region of interest" description="Disordered" evidence="3">
    <location>
        <begin position="347"/>
        <end position="389"/>
    </location>
</feature>
<evidence type="ECO:0000256" key="2">
    <source>
        <dbReference type="ARBA" id="ARBA00023002"/>
    </source>
</evidence>
<dbReference type="PANTHER" id="PTHR10742">
    <property type="entry name" value="FLAVIN MONOAMINE OXIDASE"/>
    <property type="match status" value="1"/>
</dbReference>
<sequence length="575" mass="64196">MASYNQDSQVSANRNRVNHSPIDVLVIGAGISGLTASLELVRAGHPVTIVEARNRVGGRIDSHDWSNGTIDLGASFLHGVDGNPLVDLLKQFDEPLHFENETDPIKIYPNQSDRLSDQTSKELYDHANETFFSTARSFSQSTLLPHPHTPTSSGVPYNPPPKSLYDFLLESPTSPLYKSHHTADQKNILQEIVHSLDSWTGATSDQVSLKWWGFEKEYTGEDAVLPNTYMNSLIKKMAREFESLGGRILLQSECERIQLQIPTGRIRVRVAGKPEEIEAGCCVCTLPLGVLQAKADIFDPPLPPRRLLAISRTGFGLLNKIVVRYNTCWWPSTARWFVLLPAEAESETDSESEGSHPSPDSSITSARSSTPENHWPSPAMSGTKNSNSRPECSALFSKGVKVQNYVPITGEPVLVFYLGAEAGEAVEHFTNEHVAELVHEKLLSQVPVEERTVDYPEIPIECLVTRWRSDQYARGSYSFMKTKTSLKFNDHGEVEDQEDSNPLDLMEMSKPLWDGRLGFAGEHCSVDHYACVHGPYMTGLEEAHRIQSNYHKFNPHPEQDQKDISKLTTSFDQLI</sequence>
<dbReference type="EMBL" id="ADAS02000075">
    <property type="protein sequence ID" value="OAV91768.1"/>
    <property type="molecule type" value="Genomic_DNA"/>
</dbReference>
<name>A0A180GH67_PUCT1</name>
<dbReference type="Gene3D" id="3.90.660.10">
    <property type="match status" value="1"/>
</dbReference>
<feature type="domain" description="Amine oxidase" evidence="4">
    <location>
        <begin position="31"/>
        <end position="546"/>
    </location>
</feature>
<evidence type="ECO:0000313" key="7">
    <source>
        <dbReference type="Proteomes" id="UP000005240"/>
    </source>
</evidence>
<dbReference type="GO" id="GO:0050660">
    <property type="term" value="F:flavin adenine dinucleotide binding"/>
    <property type="evidence" value="ECO:0007669"/>
    <property type="project" value="TreeGrafter"/>
</dbReference>
<reference evidence="6" key="4">
    <citation type="submission" date="2025-05" db="UniProtKB">
        <authorList>
            <consortium name="EnsemblFungi"/>
        </authorList>
    </citation>
    <scope>IDENTIFICATION</scope>
    <source>
        <strain evidence="6">isolate 1-1 / race 1 (BBBD)</strain>
    </source>
</reference>
<comment type="similarity">
    <text evidence="1">Belongs to the flavin monoamine oxidase family.</text>
</comment>